<evidence type="ECO:0000313" key="2">
    <source>
        <dbReference type="EMBL" id="AKF11546.1"/>
    </source>
</evidence>
<reference evidence="2 3" key="1">
    <citation type="submission" date="2015-03" db="EMBL/GenBank/DDBJ databases">
        <title>Genome assembly of Sandaracinus amylolyticus DSM 53668.</title>
        <authorList>
            <person name="Sharma G."/>
            <person name="Subramanian S."/>
        </authorList>
    </citation>
    <scope>NUCLEOTIDE SEQUENCE [LARGE SCALE GENOMIC DNA]</scope>
    <source>
        <strain evidence="2 3">DSM 53668</strain>
    </source>
</reference>
<dbReference type="KEGG" id="samy:DB32_008695"/>
<name>A0A0F6WAJ5_9BACT</name>
<dbReference type="EMBL" id="CP011125">
    <property type="protein sequence ID" value="AKF11546.1"/>
    <property type="molecule type" value="Genomic_DNA"/>
</dbReference>
<feature type="region of interest" description="Disordered" evidence="1">
    <location>
        <begin position="1"/>
        <end position="56"/>
    </location>
</feature>
<gene>
    <name evidence="2" type="ORF">DB32_008695</name>
</gene>
<evidence type="ECO:0000256" key="1">
    <source>
        <dbReference type="SAM" id="MobiDB-lite"/>
    </source>
</evidence>
<sequence>MATKKTSKKSATKKTRAKKSAGNKKTAKKSSSRARVVSAPRLTDEQRASLLRPPADYDDALGTSASAWEANRAHLRVPGLSPAKLRALAGRAQRAWERENELRQKYEAKLGALVDARMLAEDEAWRAALDVYDLSKSVGRRLPEVAQAFEFMTGYTSKGRRRDAQDDDPPSE</sequence>
<keyword evidence="3" id="KW-1185">Reference proteome</keyword>
<evidence type="ECO:0000313" key="3">
    <source>
        <dbReference type="Proteomes" id="UP000034883"/>
    </source>
</evidence>
<protein>
    <submittedName>
        <fullName evidence="2">Uncharacterized protein</fullName>
    </submittedName>
</protein>
<feature type="compositionally biased region" description="Basic residues" evidence="1">
    <location>
        <begin position="1"/>
        <end position="32"/>
    </location>
</feature>
<dbReference type="Proteomes" id="UP000034883">
    <property type="component" value="Chromosome"/>
</dbReference>
<proteinExistence type="predicted"/>
<accession>A0A0F6WAJ5</accession>
<dbReference type="RefSeq" id="WP_053238400.1">
    <property type="nucleotide sequence ID" value="NZ_CP011125.1"/>
</dbReference>
<dbReference type="AlphaFoldDB" id="A0A0F6WAJ5"/>
<organism evidence="2 3">
    <name type="scientific">Sandaracinus amylolyticus</name>
    <dbReference type="NCBI Taxonomy" id="927083"/>
    <lineage>
        <taxon>Bacteria</taxon>
        <taxon>Pseudomonadati</taxon>
        <taxon>Myxococcota</taxon>
        <taxon>Polyangia</taxon>
        <taxon>Polyangiales</taxon>
        <taxon>Sandaracinaceae</taxon>
        <taxon>Sandaracinus</taxon>
    </lineage>
</organism>